<gene>
    <name evidence="1" type="ORF">PPL_03325</name>
</gene>
<dbReference type="Proteomes" id="UP000001396">
    <property type="component" value="Unassembled WGS sequence"/>
</dbReference>
<keyword evidence="2" id="KW-1185">Reference proteome</keyword>
<proteinExistence type="predicted"/>
<accession>D3B4K0</accession>
<dbReference type="AlphaFoldDB" id="D3B4K0"/>
<dbReference type="EMBL" id="ADBJ01000010">
    <property type="protein sequence ID" value="EFA84248.1"/>
    <property type="molecule type" value="Genomic_DNA"/>
</dbReference>
<protein>
    <submittedName>
        <fullName evidence="1">Uncharacterized protein</fullName>
    </submittedName>
</protein>
<comment type="caution">
    <text evidence="1">The sequence shown here is derived from an EMBL/GenBank/DDBJ whole genome shotgun (WGS) entry which is preliminary data.</text>
</comment>
<reference evidence="1 2" key="1">
    <citation type="journal article" date="2011" name="Genome Res.">
        <title>Phylogeny-wide analysis of social amoeba genomes highlights ancient origins for complex intercellular communication.</title>
        <authorList>
            <person name="Heidel A.J."/>
            <person name="Lawal H.M."/>
            <person name="Felder M."/>
            <person name="Schilde C."/>
            <person name="Helps N.R."/>
            <person name="Tunggal B."/>
            <person name="Rivero F."/>
            <person name="John U."/>
            <person name="Schleicher M."/>
            <person name="Eichinger L."/>
            <person name="Platzer M."/>
            <person name="Noegel A.A."/>
            <person name="Schaap P."/>
            <person name="Gloeckner G."/>
        </authorList>
    </citation>
    <scope>NUCLEOTIDE SEQUENCE [LARGE SCALE GENOMIC DNA]</scope>
    <source>
        <strain evidence="2">ATCC 26659 / Pp 5 / PN500</strain>
    </source>
</reference>
<dbReference type="GeneID" id="31358847"/>
<sequence length="384" mass="43848">MNHIETIQIVYNLACSNNNNNTSEFDRNGVFAGLVYLYSKLGESWMQQRIPSGLNEIHLDRMNKIAKRITMDEPLHFQLSRSMRLVVEILLRELLQKDKKRQDESRKRLEKVLKESIGILKMSIALMPDWFIGADFYYRCTINACKLVIGYPASEIDEWYPQRAQSVLGELWFTIHDPKKFEAFMYKYGVLDDLGNEHALALSVAVLEVMERFSLEDEAGHDPFYQNTSTLEIVEQTFLMKRCRLEKSLNTSRWIIRIFKESNKLRKLKYSHLIHLPRYNNNNNNSVFSATTTTTSMMTQPSSATTTPTIQPLTLTLTLPLPLPNMSTATSVMSLSNNYNSGLIQSPNLIIPMTNTILSSSSSATNTPTNITTPLATTFTSLVH</sequence>
<evidence type="ECO:0000313" key="1">
    <source>
        <dbReference type="EMBL" id="EFA84248.1"/>
    </source>
</evidence>
<evidence type="ECO:0000313" key="2">
    <source>
        <dbReference type="Proteomes" id="UP000001396"/>
    </source>
</evidence>
<dbReference type="RefSeq" id="XP_020436364.1">
    <property type="nucleotide sequence ID" value="XM_020574292.1"/>
</dbReference>
<organism evidence="1 2">
    <name type="scientific">Heterostelium pallidum (strain ATCC 26659 / Pp 5 / PN500)</name>
    <name type="common">Cellular slime mold</name>
    <name type="synonym">Polysphondylium pallidum</name>
    <dbReference type="NCBI Taxonomy" id="670386"/>
    <lineage>
        <taxon>Eukaryota</taxon>
        <taxon>Amoebozoa</taxon>
        <taxon>Evosea</taxon>
        <taxon>Eumycetozoa</taxon>
        <taxon>Dictyostelia</taxon>
        <taxon>Acytosteliales</taxon>
        <taxon>Acytosteliaceae</taxon>
        <taxon>Heterostelium</taxon>
    </lineage>
</organism>
<dbReference type="InParanoid" id="D3B4K0"/>
<name>D3B4K0_HETP5</name>